<dbReference type="InterPro" id="IPR002372">
    <property type="entry name" value="PQQ_rpt_dom"/>
</dbReference>
<dbReference type="STRING" id="90241.B0682_04230"/>
<dbReference type="PANTHER" id="PTHR34512:SF30">
    <property type="entry name" value="OUTER MEMBRANE PROTEIN ASSEMBLY FACTOR BAMB"/>
    <property type="match status" value="1"/>
</dbReference>
<dbReference type="SMART" id="SM00564">
    <property type="entry name" value="PQQ"/>
    <property type="match status" value="7"/>
</dbReference>
<comment type="caution">
    <text evidence="7">The sequence shown here is derived from an EMBL/GenBank/DDBJ whole genome shotgun (WGS) entry which is preliminary data.</text>
</comment>
<evidence type="ECO:0000256" key="2">
    <source>
        <dbReference type="ARBA" id="ARBA00023136"/>
    </source>
</evidence>
<evidence type="ECO:0000313" key="8">
    <source>
        <dbReference type="Proteomes" id="UP000191094"/>
    </source>
</evidence>
<reference evidence="7 8" key="1">
    <citation type="submission" date="2017-02" db="EMBL/GenBank/DDBJ databases">
        <title>Draft genome sequence of Moraxella lincolnii CCUG 9405T type strain.</title>
        <authorList>
            <person name="Salva-Serra F."/>
            <person name="Engstrom-Jakobsson H."/>
            <person name="Thorell K."/>
            <person name="Jaen-Luchoro D."/>
            <person name="Gonzales-Siles L."/>
            <person name="Karlsson R."/>
            <person name="Yazdan S."/>
            <person name="Boulund F."/>
            <person name="Johnning A."/>
            <person name="Engstrand L."/>
            <person name="Kristiansson E."/>
            <person name="Moore E."/>
        </authorList>
    </citation>
    <scope>NUCLEOTIDE SEQUENCE [LARGE SCALE GENOMIC DNA]</scope>
    <source>
        <strain evidence="7 8">CCUG 9405</strain>
    </source>
</reference>
<feature type="chain" id="PRO_5013417252" description="Outer membrane protein assembly factor BamB" evidence="5">
    <location>
        <begin position="21"/>
        <end position="388"/>
    </location>
</feature>
<dbReference type="NCBIfam" id="TIGR03300">
    <property type="entry name" value="assembly_YfgL"/>
    <property type="match status" value="1"/>
</dbReference>
<dbReference type="PANTHER" id="PTHR34512">
    <property type="entry name" value="CELL SURFACE PROTEIN"/>
    <property type="match status" value="1"/>
</dbReference>
<dbReference type="InterPro" id="IPR017687">
    <property type="entry name" value="BamB"/>
</dbReference>
<dbReference type="GO" id="GO:0051205">
    <property type="term" value="P:protein insertion into membrane"/>
    <property type="evidence" value="ECO:0007669"/>
    <property type="project" value="UniProtKB-UniRule"/>
</dbReference>
<dbReference type="HAMAP" id="MF_00923">
    <property type="entry name" value="OM_assembly_BamB"/>
    <property type="match status" value="1"/>
</dbReference>
<keyword evidence="3 4" id="KW-0998">Cell outer membrane</keyword>
<evidence type="ECO:0000256" key="5">
    <source>
        <dbReference type="SAM" id="SignalP"/>
    </source>
</evidence>
<keyword evidence="2 4" id="KW-0472">Membrane</keyword>
<comment type="similarity">
    <text evidence="4">Belongs to the BamB family.</text>
</comment>
<dbReference type="Pfam" id="PF13360">
    <property type="entry name" value="PQQ_2"/>
    <property type="match status" value="1"/>
</dbReference>
<keyword evidence="4" id="KW-0449">Lipoprotein</keyword>
<protein>
    <recommendedName>
        <fullName evidence="4">Outer membrane protein assembly factor BamB</fullName>
    </recommendedName>
</protein>
<evidence type="ECO:0000256" key="1">
    <source>
        <dbReference type="ARBA" id="ARBA00022729"/>
    </source>
</evidence>
<dbReference type="GO" id="GO:0043165">
    <property type="term" value="P:Gram-negative-bacterium-type cell outer membrane assembly"/>
    <property type="evidence" value="ECO:0007669"/>
    <property type="project" value="UniProtKB-UniRule"/>
</dbReference>
<organism evidence="7 8">
    <name type="scientific">Lwoffella lincolnii</name>
    <dbReference type="NCBI Taxonomy" id="90241"/>
    <lineage>
        <taxon>Bacteria</taxon>
        <taxon>Pseudomonadati</taxon>
        <taxon>Pseudomonadota</taxon>
        <taxon>Gammaproteobacteria</taxon>
        <taxon>Moraxellales</taxon>
        <taxon>Moraxellaceae</taxon>
        <taxon>Lwoffella</taxon>
    </lineage>
</organism>
<comment type="subcellular location">
    <subcellularLocation>
        <location evidence="4">Cell outer membrane</location>
        <topology evidence="4">Lipid-anchor</topology>
    </subcellularLocation>
</comment>
<sequence length="388" mass="41819">MVKKPFFLLGVLAVSLALTACNKGINPVEHEPSKLVSLAQNPTVLQPIANFKLGGGNAKDPLNLQPVIQANHVFVASRDGQVKSYPLASDAHAWSIKLKTPITSGITADATGQTLVVTHKDGSVTALNAQNGAVKWQRQLSGTVLAPALIANARVLLMANDGNLYGLNLHTGEQVWRFNTSTPAMSVRGAASPILLTDNLALFAGADGRMYGLTVDAGLPQWSYRVGIALGASAIERMTDIDATPVVDNNQLFVVSHGGQLVGFDLTQQRILWQQDTASLKRLAITDTTVIATDLTGKVLAFHRKTGEPLWQNESLMYRQLTNPVVINHLGQSLIAVGDFEGYVHMLDAQTGDIVSRIRGQGSLTHLNVMDNRLVTQSIQGDVQLWQW</sequence>
<keyword evidence="1 4" id="KW-0732">Signal</keyword>
<dbReference type="PROSITE" id="PS51257">
    <property type="entry name" value="PROKAR_LIPOPROTEIN"/>
    <property type="match status" value="1"/>
</dbReference>
<dbReference type="Proteomes" id="UP000191094">
    <property type="component" value="Unassembled WGS sequence"/>
</dbReference>
<dbReference type="InterPro" id="IPR018391">
    <property type="entry name" value="PQQ_b-propeller_rpt"/>
</dbReference>
<name>A0A1T0CI54_9GAMM</name>
<evidence type="ECO:0000259" key="6">
    <source>
        <dbReference type="Pfam" id="PF13360"/>
    </source>
</evidence>
<gene>
    <name evidence="4" type="primary">bamB</name>
    <name evidence="7" type="ORF">B0682_04230</name>
</gene>
<feature type="domain" description="Pyrrolo-quinoline quinone repeat" evidence="6">
    <location>
        <begin position="78"/>
        <end position="313"/>
    </location>
</feature>
<dbReference type="SUPFAM" id="SSF50998">
    <property type="entry name" value="Quinoprotein alcohol dehydrogenase-like"/>
    <property type="match status" value="1"/>
</dbReference>
<evidence type="ECO:0000313" key="7">
    <source>
        <dbReference type="EMBL" id="OOS22038.1"/>
    </source>
</evidence>
<keyword evidence="8" id="KW-1185">Reference proteome</keyword>
<dbReference type="AlphaFoldDB" id="A0A1T0CI54"/>
<feature type="signal peptide" evidence="5">
    <location>
        <begin position="1"/>
        <end position="20"/>
    </location>
</feature>
<comment type="function">
    <text evidence="4">Part of the outer membrane protein assembly complex, which is involved in assembly and insertion of beta-barrel proteins into the outer membrane.</text>
</comment>
<comment type="subunit">
    <text evidence="4">Part of the Bam complex.</text>
</comment>
<dbReference type="Gene3D" id="2.130.10.10">
    <property type="entry name" value="YVTN repeat-like/Quinoprotein amine dehydrogenase"/>
    <property type="match status" value="1"/>
</dbReference>
<evidence type="ECO:0000256" key="3">
    <source>
        <dbReference type="ARBA" id="ARBA00023237"/>
    </source>
</evidence>
<dbReference type="InterPro" id="IPR015943">
    <property type="entry name" value="WD40/YVTN_repeat-like_dom_sf"/>
</dbReference>
<accession>A0A1T0CI54</accession>
<keyword evidence="4" id="KW-0564">Palmitate</keyword>
<dbReference type="InterPro" id="IPR011047">
    <property type="entry name" value="Quinoprotein_ADH-like_sf"/>
</dbReference>
<dbReference type="EMBL" id="MUYT01000004">
    <property type="protein sequence ID" value="OOS22038.1"/>
    <property type="molecule type" value="Genomic_DNA"/>
</dbReference>
<dbReference type="GO" id="GO:0009279">
    <property type="term" value="C:cell outer membrane"/>
    <property type="evidence" value="ECO:0007669"/>
    <property type="project" value="UniProtKB-SubCell"/>
</dbReference>
<proteinExistence type="inferred from homology"/>
<evidence type="ECO:0000256" key="4">
    <source>
        <dbReference type="HAMAP-Rule" id="MF_00923"/>
    </source>
</evidence>